<proteinExistence type="inferred from homology"/>
<evidence type="ECO:0000313" key="4">
    <source>
        <dbReference type="EMBL" id="CAL1573677.1"/>
    </source>
</evidence>
<keyword evidence="5" id="KW-1185">Reference proteome</keyword>
<evidence type="ECO:0000313" key="5">
    <source>
        <dbReference type="Proteomes" id="UP001497482"/>
    </source>
</evidence>
<dbReference type="Pfam" id="PF15301">
    <property type="entry name" value="SLAIN"/>
    <property type="match status" value="1"/>
</dbReference>
<feature type="compositionally biased region" description="Polar residues" evidence="3">
    <location>
        <begin position="245"/>
        <end position="266"/>
    </location>
</feature>
<keyword evidence="2" id="KW-0175">Coiled coil</keyword>
<dbReference type="GO" id="GO:0007020">
    <property type="term" value="P:microtubule nucleation"/>
    <property type="evidence" value="ECO:0007669"/>
    <property type="project" value="TreeGrafter"/>
</dbReference>
<accession>A0AAV2J871</accession>
<dbReference type="PANTHER" id="PTHR22406">
    <property type="entry name" value="NASCENT POLYPEPTIDE-ASSOCIATED COMPLEX SUBUNIT ALPHA, MUSCLE-SPECIFIC FORM"/>
    <property type="match status" value="1"/>
</dbReference>
<name>A0AAV2J871_KNICA</name>
<dbReference type="GO" id="GO:0035371">
    <property type="term" value="C:microtubule plus-end"/>
    <property type="evidence" value="ECO:0007669"/>
    <property type="project" value="TreeGrafter"/>
</dbReference>
<gene>
    <name evidence="4" type="ORF">KC01_LOCUS5535</name>
</gene>
<dbReference type="EMBL" id="OZ035833">
    <property type="protein sequence ID" value="CAL1573677.1"/>
    <property type="molecule type" value="Genomic_DNA"/>
</dbReference>
<organism evidence="4 5">
    <name type="scientific">Knipowitschia caucasica</name>
    <name type="common">Caucasian dwarf goby</name>
    <name type="synonym">Pomatoschistus caucasicus</name>
    <dbReference type="NCBI Taxonomy" id="637954"/>
    <lineage>
        <taxon>Eukaryota</taxon>
        <taxon>Metazoa</taxon>
        <taxon>Chordata</taxon>
        <taxon>Craniata</taxon>
        <taxon>Vertebrata</taxon>
        <taxon>Euteleostomi</taxon>
        <taxon>Actinopterygii</taxon>
        <taxon>Neopterygii</taxon>
        <taxon>Teleostei</taxon>
        <taxon>Neoteleostei</taxon>
        <taxon>Acanthomorphata</taxon>
        <taxon>Gobiaria</taxon>
        <taxon>Gobiiformes</taxon>
        <taxon>Gobioidei</taxon>
        <taxon>Gobiidae</taxon>
        <taxon>Gobiinae</taxon>
        <taxon>Knipowitschia</taxon>
    </lineage>
</organism>
<dbReference type="GO" id="GO:0031116">
    <property type="term" value="P:positive regulation of microtubule polymerization"/>
    <property type="evidence" value="ECO:0007669"/>
    <property type="project" value="TreeGrafter"/>
</dbReference>
<feature type="region of interest" description="Disordered" evidence="3">
    <location>
        <begin position="244"/>
        <end position="266"/>
    </location>
</feature>
<comment type="similarity">
    <text evidence="1">Belongs to the SLAIN motif-containing family.</text>
</comment>
<dbReference type="PANTHER" id="PTHR22406:SF5">
    <property type="entry name" value="SLAIN MOTIF-CONTAINING PROTEIN-LIKE"/>
    <property type="match status" value="1"/>
</dbReference>
<evidence type="ECO:0000256" key="1">
    <source>
        <dbReference type="ARBA" id="ARBA00006652"/>
    </source>
</evidence>
<dbReference type="Proteomes" id="UP001497482">
    <property type="component" value="Chromosome 11"/>
</dbReference>
<reference evidence="4 5" key="1">
    <citation type="submission" date="2024-04" db="EMBL/GenBank/DDBJ databases">
        <authorList>
            <person name="Waldvogel A.-M."/>
            <person name="Schoenle A."/>
        </authorList>
    </citation>
    <scope>NUCLEOTIDE SEQUENCE [LARGE SCALE GENOMIC DNA]</scope>
</reference>
<evidence type="ECO:0000256" key="2">
    <source>
        <dbReference type="ARBA" id="ARBA00023054"/>
    </source>
</evidence>
<sequence>MHSYSGSYATDARMRLESLKSGSSSPVPTGAKMELMYNYDFSKDIWQIGQNELSALDSVDLIDVEGDEEDEESWLYVSPKQCAFVKKTESALRWCRHVLDNRSPEMETACSKLINRLNLKLSCEFQHPRLQQTFFHEAPMDHASFSSTFSSGSFDHSDSNYTFQNMSDVYDIARIQEASLRQGNVFTHRRFESPQTLCSKPNATSDVTKENGAKALCSHSARSVEKTCLSPKVTRLHQYKMLRRAQNQGSPGRSSSPMRTSLRSLQAVRSSRSLDIDDNSLDQILLPSPDEFERMTSVNRYLSHHQPASDEPLVIRKFVVF</sequence>
<protein>
    <submittedName>
        <fullName evidence="4">Uncharacterized protein</fullName>
    </submittedName>
</protein>
<dbReference type="InterPro" id="IPR026179">
    <property type="entry name" value="Slain"/>
</dbReference>
<dbReference type="AlphaFoldDB" id="A0AAV2J871"/>
<evidence type="ECO:0000256" key="3">
    <source>
        <dbReference type="SAM" id="MobiDB-lite"/>
    </source>
</evidence>
<dbReference type="GO" id="GO:0031122">
    <property type="term" value="P:cytoplasmic microtubule organization"/>
    <property type="evidence" value="ECO:0007669"/>
    <property type="project" value="TreeGrafter"/>
</dbReference>